<dbReference type="AlphaFoldDB" id="A0A7J6GIX0"/>
<keyword evidence="3" id="KW-1185">Reference proteome</keyword>
<evidence type="ECO:0000256" key="1">
    <source>
        <dbReference type="SAM" id="Phobius"/>
    </source>
</evidence>
<comment type="caution">
    <text evidence="2">The sequence shown here is derived from an EMBL/GenBank/DDBJ whole genome shotgun (WGS) entry which is preliminary data.</text>
</comment>
<sequence length="146" mass="15895">MARVIDSTSLNTLTISTGTEVASLLHSLVDAASTFANSLTSSSHPTLLLCISLETKDQPPSLECVFGPEIKDNKDSNAARVTASTSLITLTKAVISPSLLEGETELFDSNPFKLPKAFWIAFLTTFLEAEYFLISFSRLTFLRMVD</sequence>
<evidence type="ECO:0000313" key="3">
    <source>
        <dbReference type="Proteomes" id="UP000583929"/>
    </source>
</evidence>
<accession>A0A7J6GIX0</accession>
<organism evidence="2 3">
    <name type="scientific">Cannabis sativa</name>
    <name type="common">Hemp</name>
    <name type="synonym">Marijuana</name>
    <dbReference type="NCBI Taxonomy" id="3483"/>
    <lineage>
        <taxon>Eukaryota</taxon>
        <taxon>Viridiplantae</taxon>
        <taxon>Streptophyta</taxon>
        <taxon>Embryophyta</taxon>
        <taxon>Tracheophyta</taxon>
        <taxon>Spermatophyta</taxon>
        <taxon>Magnoliopsida</taxon>
        <taxon>eudicotyledons</taxon>
        <taxon>Gunneridae</taxon>
        <taxon>Pentapetalae</taxon>
        <taxon>rosids</taxon>
        <taxon>fabids</taxon>
        <taxon>Rosales</taxon>
        <taxon>Cannabaceae</taxon>
        <taxon>Cannabis</taxon>
    </lineage>
</organism>
<gene>
    <name evidence="2" type="ORF">G4B88_021605</name>
</gene>
<protein>
    <submittedName>
        <fullName evidence="2">Uncharacterized protein</fullName>
    </submittedName>
</protein>
<feature type="transmembrane region" description="Helical" evidence="1">
    <location>
        <begin position="117"/>
        <end position="134"/>
    </location>
</feature>
<keyword evidence="1" id="KW-1133">Transmembrane helix</keyword>
<dbReference type="EMBL" id="JAATIQ010000100">
    <property type="protein sequence ID" value="KAF4382822.1"/>
    <property type="molecule type" value="Genomic_DNA"/>
</dbReference>
<proteinExistence type="predicted"/>
<name>A0A7J6GIX0_CANSA</name>
<keyword evidence="1" id="KW-0812">Transmembrane</keyword>
<keyword evidence="1" id="KW-0472">Membrane</keyword>
<dbReference type="Proteomes" id="UP000583929">
    <property type="component" value="Unassembled WGS sequence"/>
</dbReference>
<reference evidence="2 3" key="1">
    <citation type="journal article" date="2020" name="bioRxiv">
        <title>Sequence and annotation of 42 cannabis genomes reveals extensive copy number variation in cannabinoid synthesis and pathogen resistance genes.</title>
        <authorList>
            <person name="Mckernan K.J."/>
            <person name="Helbert Y."/>
            <person name="Kane L.T."/>
            <person name="Ebling H."/>
            <person name="Zhang L."/>
            <person name="Liu B."/>
            <person name="Eaton Z."/>
            <person name="Mclaughlin S."/>
            <person name="Kingan S."/>
            <person name="Baybayan P."/>
            <person name="Concepcion G."/>
            <person name="Jordan M."/>
            <person name="Riva A."/>
            <person name="Barbazuk W."/>
            <person name="Harkins T."/>
        </authorList>
    </citation>
    <scope>NUCLEOTIDE SEQUENCE [LARGE SCALE GENOMIC DNA]</scope>
    <source>
        <strain evidence="3">cv. Jamaican Lion 4</strain>
        <tissue evidence="2">Leaf</tissue>
    </source>
</reference>
<evidence type="ECO:0000313" key="2">
    <source>
        <dbReference type="EMBL" id="KAF4382822.1"/>
    </source>
</evidence>